<organism evidence="2 3">
    <name type="scientific">Aquimarina atlantica</name>
    <dbReference type="NCBI Taxonomy" id="1317122"/>
    <lineage>
        <taxon>Bacteria</taxon>
        <taxon>Pseudomonadati</taxon>
        <taxon>Bacteroidota</taxon>
        <taxon>Flavobacteriia</taxon>
        <taxon>Flavobacteriales</taxon>
        <taxon>Flavobacteriaceae</taxon>
        <taxon>Aquimarina</taxon>
    </lineage>
</organism>
<keyword evidence="1" id="KW-1133">Transmembrane helix</keyword>
<keyword evidence="1" id="KW-0812">Transmembrane</keyword>
<dbReference type="EMBL" id="AQRA01000007">
    <property type="protein sequence ID" value="EZH72754.1"/>
    <property type="molecule type" value="Genomic_DNA"/>
</dbReference>
<dbReference type="AlphaFoldDB" id="A0A023BS00"/>
<sequence>MDNQHGAATLQKSALIFTIPVGITGVLDGDGTPDGDGMVGTAMDGDGTPDGDGMALDGDLVGVILTGMVVTIALLTFMEVMQDTTEDIIAHIITGIHTMGDLVIEHITEVQETLMHTLPEVEELIIIQNTTPGREDLQLIAEAGKGIAAEELMPQEERDLHQTIITTDPGLQIIHILVHDHLR</sequence>
<keyword evidence="1" id="KW-0472">Membrane</keyword>
<accession>A0A023BS00</accession>
<gene>
    <name evidence="2" type="ORF">ATO12_21720</name>
</gene>
<feature type="transmembrane region" description="Helical" evidence="1">
    <location>
        <begin position="60"/>
        <end position="78"/>
    </location>
</feature>
<name>A0A023BS00_9FLAO</name>
<evidence type="ECO:0000313" key="2">
    <source>
        <dbReference type="EMBL" id="EZH72754.1"/>
    </source>
</evidence>
<protein>
    <submittedName>
        <fullName evidence="2">Uncharacterized protein</fullName>
    </submittedName>
</protein>
<evidence type="ECO:0000313" key="3">
    <source>
        <dbReference type="Proteomes" id="UP000023541"/>
    </source>
</evidence>
<keyword evidence="3" id="KW-1185">Reference proteome</keyword>
<reference evidence="2 3" key="1">
    <citation type="submission" date="2014-04" db="EMBL/GenBank/DDBJ databases">
        <title>Aquimarina sp. 22II-S11-z7 Genome Sequencing.</title>
        <authorList>
            <person name="Lai Q."/>
        </authorList>
    </citation>
    <scope>NUCLEOTIDE SEQUENCE [LARGE SCALE GENOMIC DNA]</scope>
    <source>
        <strain evidence="2 3">22II-S11-z7</strain>
    </source>
</reference>
<dbReference type="Proteomes" id="UP000023541">
    <property type="component" value="Unassembled WGS sequence"/>
</dbReference>
<proteinExistence type="predicted"/>
<comment type="caution">
    <text evidence="2">The sequence shown here is derived from an EMBL/GenBank/DDBJ whole genome shotgun (WGS) entry which is preliminary data.</text>
</comment>
<evidence type="ECO:0000256" key="1">
    <source>
        <dbReference type="SAM" id="Phobius"/>
    </source>
</evidence>